<dbReference type="PANTHER" id="PTHR30302">
    <property type="entry name" value="HYDROGENASE 1 MATURATION PROTEASE"/>
    <property type="match status" value="1"/>
</dbReference>
<dbReference type="GO" id="GO:0016485">
    <property type="term" value="P:protein processing"/>
    <property type="evidence" value="ECO:0007669"/>
    <property type="project" value="TreeGrafter"/>
</dbReference>
<name>A0A6V8SCJ0_9CLOT</name>
<protein>
    <recommendedName>
        <fullName evidence="7">Hydrogenase maturation protease</fullName>
    </recommendedName>
</protein>
<dbReference type="NCBIfam" id="TIGR00072">
    <property type="entry name" value="hydrog_prot"/>
    <property type="match status" value="1"/>
</dbReference>
<dbReference type="InterPro" id="IPR023430">
    <property type="entry name" value="Pept_HybD-like_dom_sf"/>
</dbReference>
<dbReference type="PANTHER" id="PTHR30302:SF1">
    <property type="entry name" value="HYDROGENASE 2 MATURATION PROTEASE"/>
    <property type="match status" value="1"/>
</dbReference>
<accession>A0A6V8SCJ0</accession>
<comment type="caution">
    <text evidence="5">The sequence shown here is derived from an EMBL/GenBank/DDBJ whole genome shotgun (WGS) entry which is preliminary data.</text>
</comment>
<dbReference type="Proteomes" id="UP000580568">
    <property type="component" value="Unassembled WGS sequence"/>
</dbReference>
<dbReference type="GO" id="GO:0004190">
    <property type="term" value="F:aspartic-type endopeptidase activity"/>
    <property type="evidence" value="ECO:0007669"/>
    <property type="project" value="UniProtKB-KW"/>
</dbReference>
<keyword evidence="3" id="KW-0064">Aspartyl protease</keyword>
<dbReference type="GO" id="GO:0008047">
    <property type="term" value="F:enzyme activator activity"/>
    <property type="evidence" value="ECO:0007669"/>
    <property type="project" value="InterPro"/>
</dbReference>
<dbReference type="Pfam" id="PF01750">
    <property type="entry name" value="HycI"/>
    <property type="match status" value="1"/>
</dbReference>
<dbReference type="SUPFAM" id="SSF53163">
    <property type="entry name" value="HybD-like"/>
    <property type="match status" value="1"/>
</dbReference>
<evidence type="ECO:0000313" key="5">
    <source>
        <dbReference type="EMBL" id="GFP74561.1"/>
    </source>
</evidence>
<keyword evidence="2" id="KW-0645">Protease</keyword>
<dbReference type="Gene3D" id="3.40.50.1450">
    <property type="entry name" value="HybD-like"/>
    <property type="match status" value="1"/>
</dbReference>
<evidence type="ECO:0000256" key="4">
    <source>
        <dbReference type="ARBA" id="ARBA00022801"/>
    </source>
</evidence>
<sequence>MIKVIGIGNILMCDDGIPMKIINAIEHRLRRLDLDMQFIKAETDLDFALDCLSDDDLIFIIDSTYFGVECGTVTLISLEENEQYIKSSSFMHNKSLISEIRNTKLNISGFIIGIEADQICFSLSLSKKMVKQFENVCNEVYEIIKENCTSLISK</sequence>
<dbReference type="InterPro" id="IPR000671">
    <property type="entry name" value="Peptidase_A31"/>
</dbReference>
<evidence type="ECO:0000256" key="3">
    <source>
        <dbReference type="ARBA" id="ARBA00022750"/>
    </source>
</evidence>
<comment type="similarity">
    <text evidence="1">Belongs to the peptidase A31 family.</text>
</comment>
<gene>
    <name evidence="5" type="ORF">bsdtw1_00616</name>
</gene>
<dbReference type="AlphaFoldDB" id="A0A6V8SCJ0"/>
<evidence type="ECO:0000256" key="2">
    <source>
        <dbReference type="ARBA" id="ARBA00022670"/>
    </source>
</evidence>
<keyword evidence="4" id="KW-0378">Hydrolase</keyword>
<keyword evidence="6" id="KW-1185">Reference proteome</keyword>
<evidence type="ECO:0008006" key="7">
    <source>
        <dbReference type="Google" id="ProtNLM"/>
    </source>
</evidence>
<evidence type="ECO:0000256" key="1">
    <source>
        <dbReference type="ARBA" id="ARBA00006814"/>
    </source>
</evidence>
<dbReference type="CDD" id="cd00518">
    <property type="entry name" value="H2MP"/>
    <property type="match status" value="1"/>
</dbReference>
<organism evidence="5 6">
    <name type="scientific">Clostridium fungisolvens</name>
    <dbReference type="NCBI Taxonomy" id="1604897"/>
    <lineage>
        <taxon>Bacteria</taxon>
        <taxon>Bacillati</taxon>
        <taxon>Bacillota</taxon>
        <taxon>Clostridia</taxon>
        <taxon>Eubacteriales</taxon>
        <taxon>Clostridiaceae</taxon>
        <taxon>Clostridium</taxon>
    </lineage>
</organism>
<evidence type="ECO:0000313" key="6">
    <source>
        <dbReference type="Proteomes" id="UP000580568"/>
    </source>
</evidence>
<proteinExistence type="inferred from homology"/>
<reference evidence="5 6" key="1">
    <citation type="submission" date="2020-07" db="EMBL/GenBank/DDBJ databases">
        <title>A new beta-1,3-glucan-decomposing anaerobic bacterium isolated from anoxic soil subjected to biological soil disinfestation.</title>
        <authorList>
            <person name="Ueki A."/>
            <person name="Tonouchi A."/>
        </authorList>
    </citation>
    <scope>NUCLEOTIDE SEQUENCE [LARGE SCALE GENOMIC DNA]</scope>
    <source>
        <strain evidence="5 6">TW1</strain>
    </source>
</reference>
<dbReference type="RefSeq" id="WP_183276111.1">
    <property type="nucleotide sequence ID" value="NZ_BLZR01000001.1"/>
</dbReference>
<dbReference type="PRINTS" id="PR00446">
    <property type="entry name" value="HYDRGNUPTAKE"/>
</dbReference>
<dbReference type="EMBL" id="BLZR01000001">
    <property type="protein sequence ID" value="GFP74561.1"/>
    <property type="molecule type" value="Genomic_DNA"/>
</dbReference>